<name>A0AAD9VXC9_PHOAM</name>
<evidence type="ECO:0000313" key="1">
    <source>
        <dbReference type="EMBL" id="KAK2597807.1"/>
    </source>
</evidence>
<evidence type="ECO:0008006" key="3">
    <source>
        <dbReference type="Google" id="ProtNLM"/>
    </source>
</evidence>
<gene>
    <name evidence="1" type="ORF">N8I77_012569</name>
</gene>
<dbReference type="PANTHER" id="PTHR36978">
    <property type="entry name" value="P-LOOP CONTAINING NUCLEOTIDE TRIPHOSPHATE HYDROLASE"/>
    <property type="match status" value="1"/>
</dbReference>
<keyword evidence="2" id="KW-1185">Reference proteome</keyword>
<accession>A0AAD9VXC9</accession>
<dbReference type="Proteomes" id="UP001265746">
    <property type="component" value="Unassembled WGS sequence"/>
</dbReference>
<dbReference type="InterPro" id="IPR027417">
    <property type="entry name" value="P-loop_NTPase"/>
</dbReference>
<dbReference type="EMBL" id="JAUJFL010000009">
    <property type="protein sequence ID" value="KAK2597807.1"/>
    <property type="molecule type" value="Genomic_DNA"/>
</dbReference>
<dbReference type="SUPFAM" id="SSF52540">
    <property type="entry name" value="P-loop containing nucleoside triphosphate hydrolases"/>
    <property type="match status" value="1"/>
</dbReference>
<dbReference type="PANTHER" id="PTHR36978:SF3">
    <property type="entry name" value="P-LOOP CONTAINING NUCLEOSIDE TRIPHOSPHATE HYDROLASE PROTEIN"/>
    <property type="match status" value="1"/>
</dbReference>
<protein>
    <recommendedName>
        <fullName evidence="3">NAD dependent epimerase/dehydratase</fullName>
    </recommendedName>
</protein>
<sequence>MGNQASVPVPGTELQVIGAGLPRTGTASFSEALRILLQAPVYHGGTQCTMGPPDEMRSWIQILKLFPFKVDADRKAGLSLIRQRLDGYAAVTDAPATGLIPELLELYPDAKVICTVRDSSAWEKSMVGVASASTKWFLRGVLLPLPTMRHFVDYINALRDQWLYLYGETEPPTRVSYNRHIEWLKESVPADRLIFLEVKDGWEPLCKALGKDIPDMPFPRINDSEAIDKFAAETVTKGLIRWSVLLAVVGAGTVMCWGY</sequence>
<reference evidence="1" key="1">
    <citation type="submission" date="2023-06" db="EMBL/GenBank/DDBJ databases">
        <authorList>
            <person name="Noh H."/>
        </authorList>
    </citation>
    <scope>NUCLEOTIDE SEQUENCE</scope>
    <source>
        <strain evidence="1">DUCC20226</strain>
    </source>
</reference>
<dbReference type="Pfam" id="PF17784">
    <property type="entry name" value="Sulfotransfer_4"/>
    <property type="match status" value="1"/>
</dbReference>
<dbReference type="AlphaFoldDB" id="A0AAD9VXC9"/>
<proteinExistence type="predicted"/>
<comment type="caution">
    <text evidence="1">The sequence shown here is derived from an EMBL/GenBank/DDBJ whole genome shotgun (WGS) entry which is preliminary data.</text>
</comment>
<dbReference type="InterPro" id="IPR040632">
    <property type="entry name" value="Sulfotransfer_4"/>
</dbReference>
<organism evidence="1 2">
    <name type="scientific">Phomopsis amygdali</name>
    <name type="common">Fusicoccum amygdali</name>
    <dbReference type="NCBI Taxonomy" id="1214568"/>
    <lineage>
        <taxon>Eukaryota</taxon>
        <taxon>Fungi</taxon>
        <taxon>Dikarya</taxon>
        <taxon>Ascomycota</taxon>
        <taxon>Pezizomycotina</taxon>
        <taxon>Sordariomycetes</taxon>
        <taxon>Sordariomycetidae</taxon>
        <taxon>Diaporthales</taxon>
        <taxon>Diaporthaceae</taxon>
        <taxon>Diaporthe</taxon>
    </lineage>
</organism>
<dbReference type="Gene3D" id="3.40.50.300">
    <property type="entry name" value="P-loop containing nucleotide triphosphate hydrolases"/>
    <property type="match status" value="1"/>
</dbReference>
<evidence type="ECO:0000313" key="2">
    <source>
        <dbReference type="Proteomes" id="UP001265746"/>
    </source>
</evidence>